<gene>
    <name evidence="2" type="ORF">AVDCRST_MAG66-175</name>
</gene>
<accession>A0A6J4N6S7</accession>
<evidence type="ECO:0000256" key="1">
    <source>
        <dbReference type="SAM" id="MobiDB-lite"/>
    </source>
</evidence>
<feature type="compositionally biased region" description="Basic residues" evidence="1">
    <location>
        <begin position="1"/>
        <end position="11"/>
    </location>
</feature>
<name>A0A6J4N6S7_9PSEU</name>
<keyword evidence="2" id="KW-0378">Hydrolase</keyword>
<feature type="non-terminal residue" evidence="2">
    <location>
        <position position="86"/>
    </location>
</feature>
<reference evidence="2" key="1">
    <citation type="submission" date="2020-02" db="EMBL/GenBank/DDBJ databases">
        <authorList>
            <person name="Meier V. D."/>
        </authorList>
    </citation>
    <scope>NUCLEOTIDE SEQUENCE</scope>
    <source>
        <strain evidence="2">AVDCRST_MAG66</strain>
    </source>
</reference>
<organism evidence="2">
    <name type="scientific">uncultured Pseudonocardia sp</name>
    <dbReference type="NCBI Taxonomy" id="211455"/>
    <lineage>
        <taxon>Bacteria</taxon>
        <taxon>Bacillati</taxon>
        <taxon>Actinomycetota</taxon>
        <taxon>Actinomycetes</taxon>
        <taxon>Pseudonocardiales</taxon>
        <taxon>Pseudonocardiaceae</taxon>
        <taxon>Pseudonocardia</taxon>
        <taxon>environmental samples</taxon>
    </lineage>
</organism>
<evidence type="ECO:0000313" key="2">
    <source>
        <dbReference type="EMBL" id="CAA9379504.1"/>
    </source>
</evidence>
<proteinExistence type="predicted"/>
<dbReference type="GO" id="GO:0016787">
    <property type="term" value="F:hydrolase activity"/>
    <property type="evidence" value="ECO:0007669"/>
    <property type="project" value="UniProtKB-KW"/>
</dbReference>
<feature type="compositionally biased region" description="Low complexity" evidence="1">
    <location>
        <begin position="61"/>
        <end position="72"/>
    </location>
</feature>
<sequence>RRRPGPARGHRALPGVRPRAGPPGGARPRRRAAPAHRARRAAPAGPRPRRRRDRAGDVRAAEPPARRLAGRAGPRRRARGLPERGL</sequence>
<feature type="non-terminal residue" evidence="2">
    <location>
        <position position="1"/>
    </location>
</feature>
<dbReference type="EMBL" id="CADCUS010000028">
    <property type="protein sequence ID" value="CAA9379504.1"/>
    <property type="molecule type" value="Genomic_DNA"/>
</dbReference>
<feature type="compositionally biased region" description="Basic residues" evidence="1">
    <location>
        <begin position="27"/>
        <end position="40"/>
    </location>
</feature>
<protein>
    <submittedName>
        <fullName evidence="2">Metal-dependent hydrolase YbeY, involved in rRNA and/or ribosome maturation and assembly</fullName>
    </submittedName>
</protein>
<dbReference type="AlphaFoldDB" id="A0A6J4N6S7"/>
<feature type="region of interest" description="Disordered" evidence="1">
    <location>
        <begin position="1"/>
        <end position="86"/>
    </location>
</feature>